<dbReference type="InterPro" id="IPR034922">
    <property type="entry name" value="REX1-like_exo"/>
</dbReference>
<evidence type="ECO:0000259" key="6">
    <source>
        <dbReference type="SMART" id="SM00479"/>
    </source>
</evidence>
<dbReference type="InterPro" id="IPR013520">
    <property type="entry name" value="Ribonucl_H"/>
</dbReference>
<keyword evidence="3" id="KW-0378">Hydrolase</keyword>
<dbReference type="GO" id="GO:0004527">
    <property type="term" value="F:exonuclease activity"/>
    <property type="evidence" value="ECO:0007669"/>
    <property type="project" value="UniProtKB-KW"/>
</dbReference>
<reference evidence="7 8" key="1">
    <citation type="submission" date="2023-08" db="EMBL/GenBank/DDBJ databases">
        <title>Black Yeasts Isolated from many extreme environments.</title>
        <authorList>
            <person name="Coleine C."/>
            <person name="Stajich J.E."/>
            <person name="Selbmann L."/>
        </authorList>
    </citation>
    <scope>NUCLEOTIDE SEQUENCE [LARGE SCALE GENOMIC DNA]</scope>
    <source>
        <strain evidence="7 8">CCFEE 536</strain>
    </source>
</reference>
<gene>
    <name evidence="7" type="primary">REX3</name>
    <name evidence="7" type="ORF">LTR16_001936</name>
</gene>
<comment type="similarity">
    <text evidence="1">Belongs to the REXO1/REXO3 family.</text>
</comment>
<feature type="region of interest" description="Disordered" evidence="5">
    <location>
        <begin position="93"/>
        <end position="131"/>
    </location>
</feature>
<evidence type="ECO:0000256" key="4">
    <source>
        <dbReference type="ARBA" id="ARBA00022839"/>
    </source>
</evidence>
<protein>
    <submittedName>
        <fullName evidence="7">RNA exonuclease 3</fullName>
    </submittedName>
</protein>
<evidence type="ECO:0000313" key="8">
    <source>
        <dbReference type="Proteomes" id="UP001357485"/>
    </source>
</evidence>
<accession>A0ABR0LPZ1</accession>
<dbReference type="InterPro" id="IPR036397">
    <property type="entry name" value="RNaseH_sf"/>
</dbReference>
<keyword evidence="4 7" id="KW-0269">Exonuclease</keyword>
<evidence type="ECO:0000313" key="7">
    <source>
        <dbReference type="EMBL" id="KAK5201650.1"/>
    </source>
</evidence>
<keyword evidence="2" id="KW-0540">Nuclease</keyword>
<keyword evidence="8" id="KW-1185">Reference proteome</keyword>
<dbReference type="Gene3D" id="3.30.420.10">
    <property type="entry name" value="Ribonuclease H-like superfamily/Ribonuclease H"/>
    <property type="match status" value="1"/>
</dbReference>
<dbReference type="InterPro" id="IPR047021">
    <property type="entry name" value="REXO1/3/4-like"/>
</dbReference>
<name>A0ABR0LPZ1_9PEZI</name>
<evidence type="ECO:0000256" key="5">
    <source>
        <dbReference type="SAM" id="MobiDB-lite"/>
    </source>
</evidence>
<feature type="non-terminal residue" evidence="7">
    <location>
        <position position="1"/>
    </location>
</feature>
<organism evidence="7 8">
    <name type="scientific">Cryomyces antarcticus</name>
    <dbReference type="NCBI Taxonomy" id="329879"/>
    <lineage>
        <taxon>Eukaryota</taxon>
        <taxon>Fungi</taxon>
        <taxon>Dikarya</taxon>
        <taxon>Ascomycota</taxon>
        <taxon>Pezizomycotina</taxon>
        <taxon>Dothideomycetes</taxon>
        <taxon>Dothideomycetes incertae sedis</taxon>
        <taxon>Cryomyces</taxon>
    </lineage>
</organism>
<dbReference type="Proteomes" id="UP001357485">
    <property type="component" value="Unassembled WGS sequence"/>
</dbReference>
<comment type="caution">
    <text evidence="7">The sequence shown here is derived from an EMBL/GenBank/DDBJ whole genome shotgun (WGS) entry which is preliminary data.</text>
</comment>
<dbReference type="PANTHER" id="PTHR12801">
    <property type="entry name" value="RNA EXONUCLEASE REXO1 / RECO3 FAMILY MEMBER-RELATED"/>
    <property type="match status" value="1"/>
</dbReference>
<feature type="compositionally biased region" description="Acidic residues" evidence="5">
    <location>
        <begin position="666"/>
        <end position="679"/>
    </location>
</feature>
<dbReference type="PANTHER" id="PTHR12801:SF112">
    <property type="entry name" value="RNA EXONUCLEASE 3"/>
    <property type="match status" value="1"/>
</dbReference>
<evidence type="ECO:0000256" key="1">
    <source>
        <dbReference type="ARBA" id="ARBA00006357"/>
    </source>
</evidence>
<dbReference type="SMART" id="SM00479">
    <property type="entry name" value="EXOIII"/>
    <property type="match status" value="1"/>
</dbReference>
<evidence type="ECO:0000256" key="2">
    <source>
        <dbReference type="ARBA" id="ARBA00022722"/>
    </source>
</evidence>
<feature type="domain" description="Exonuclease" evidence="6">
    <location>
        <begin position="413"/>
        <end position="616"/>
    </location>
</feature>
<dbReference type="CDD" id="cd06145">
    <property type="entry name" value="REX1_like"/>
    <property type="match status" value="1"/>
</dbReference>
<proteinExistence type="inferred from homology"/>
<evidence type="ECO:0000256" key="3">
    <source>
        <dbReference type="ARBA" id="ARBA00022801"/>
    </source>
</evidence>
<feature type="region of interest" description="Disordered" evidence="5">
    <location>
        <begin position="660"/>
        <end position="695"/>
    </location>
</feature>
<dbReference type="InterPro" id="IPR012337">
    <property type="entry name" value="RNaseH-like_sf"/>
</dbReference>
<feature type="compositionally biased region" description="Polar residues" evidence="5">
    <location>
        <begin position="93"/>
        <end position="107"/>
    </location>
</feature>
<dbReference type="EMBL" id="JAVRRA010016541">
    <property type="protein sequence ID" value="KAK5201650.1"/>
    <property type="molecule type" value="Genomic_DNA"/>
</dbReference>
<dbReference type="SUPFAM" id="SSF53098">
    <property type="entry name" value="Ribonuclease H-like"/>
    <property type="match status" value="1"/>
</dbReference>
<sequence length="695" mass="75780">GGRCRVPNCIFSHPKVVKADESQKLVAPMATNTTVEPTRGVDSSMRKRRKLDDGAFTVSQVNTNVLSPPTTAFTGALNAHNPRKLGAESLGAANTSPAAQDLQSVKRQVSPPSPRANKRGQLQTEHAGEKRAVVETLNPRLVPNPPVGHGTRLVYLVKLHEFMAALNNKLCKSEDPEDTALCVTHADLIKMSLDEEEKLARGNPQVYSNLIRLRMVAYKKMQPDEWRLHRRQQIASNSTIPQVPTKPSPTLVLDTGLSPADELLFLPSLVTKQEGLDSHGYITSPPTSAEIGSARAGVEMSANWEACERCQTRFQVFPDRREDGALTSGGKCTYHHGKRIRPTREKADAIKGHVEPTWDCCNEPVGTAGCTVAETHVFKISDRKRLAAVMPFEWTPENPVLEALPIGDSRRPGAVTFDCEMCYTVRGFELVRLTAVAWPTGEPIIDVLVRPLGAVIDLNSRFSGVFPEQLAGALPHIFDAPPPPPPVTASPPPPAFAPYGNPSGTITPPAPLRIVESPQAARKLLWSFLTPSTPLIGHAIENDLNTIRICHPTIIDTIILYPSPKGPLPMRLGLRYLAKRELDRDIQTAGAAGHNSLEDARATGDLVRLRIGRDWKRMKTEGWTITDGKLCGPQTTHDSKGAVAGEARRGKGRKRWRTLLFATDGAGDDDDDTASETEEDKEKRGAAEGGLQGQE</sequence>